<dbReference type="InterPro" id="IPR000742">
    <property type="entry name" value="EGF"/>
</dbReference>
<dbReference type="Gene3D" id="2.10.25.10">
    <property type="entry name" value="Laminin"/>
    <property type="match status" value="4"/>
</dbReference>
<dbReference type="OrthoDB" id="442731at2759"/>
<sequence>MKISLLQLFLCIILGFLTTTTAVITLCNCDHHNISIRAEASAVEIDSTKELENQFAGLYSNANIMVAGSIGTTIDSYHFPIVAPQGNIHVSSLDISSGLPIIYLSDIQFCVVRRIIGNMSVVVAGNGICSVPQDKPSLSGLATEFSLTSPSGVYLDESTNSLFILDVYNFASYIRVVDMESGILRTLSLSYDPAMYNAIRAPTMITKYNGIFYIVDSGNNFIRTMTFLDENSVLCKVIMGGVNTQSSSNCNGADPLSCKMSNPTSIALSSDGMIVVDSGYNRLLQFSTNGIVYNWANFAPITNPLHIISLGYDSSYVVSTGGGQLLLFNQTTQQLAKVKVLYDNNIVGINFFGWDSHDHIYFKSTMQNVAATQVMKFNFRTLETPLLFSGFYPYTFNPNVPASSSFLRNLNQLQVISDSEVYLTSYQSAVLKLDLKTGFANVIAGSLSNSGYNNDGIPAIQSLLNQPKAMAKISLGLLIADSANNLIRLVDNTGIISTIAGKYASNNGNCNDGLPATSCTLSGPSGVVAPPSLWADQFLFDFADSRVNIIRRVNNDKTITTLSTSNLLNYPTSLFYTPNGDLYIANSGGNQILKLSKGTISVIAGTGTRGNQGDGKQATSAQLSYPLAVTVTSNGVIFIADSGNNAIRKINTDGIISTVTTDAIQGTNGVAITTEGALLYSDSFTIRMRYSDSCIDSQGQVCSGHGDCVNGSCACLSGWRGNSMCSNFSCDVPKPTHGLNCIGPNQYSCTSGWYGDLCNIPVCFGIIANNSLVCNSHGTCVSNNTCLCQSGWKGNEQCGSYSCDIPSQHGICVGPNIYDCEEGWVGNLCDIPICFGKLANDSTCCNSNGKCISNNTCKCDSGWEGQLCTQYNCDGVNNCQPHGSCISNNTCKCNSEYGGNDCSLPYCFGKLRTSGCNDQGVCVSFNKCSCFPFYFGETCSWLDCDPSSNNPSQNSTKRCSSNGLCVLSQNASNQNSTKCQCDDGYSGKFCQDIDSGNGTAAAIVVSIILLCISSALIGIGVFVYFKKFRRNKNQDPEKKSLLPSFVYRSEPETISSIDSSTNKTAVSLQTIDEVENHPRDLPGNSKSISSPLASTSSPNLLSSRNHFRIREKEYVLVKKLGSGAYGSVFIFKEITTDELFAVKQIEVTNPFGSEFKEVVNMYELSEESNPFIVPILGCTMVENSLFICIIMPLYKCDLRNWIHTHQNQIPIELVLEIIKQIASALDYLHSKGMVHRDLKQTNIFIAKAPENPQSSSKSILEWNNDFLLCVGDWGSSRHQHRSNLTAYEGTLQYSAPEAIIKGEFGPPSDIWSLGCIVYQLLSGDYASVLLRVKQGNDEADTKVLLPAIVQFSKKVKYQGEVFELCCDLLWEMIRYDPASRISPSQILQRIQALSK</sequence>
<protein>
    <submittedName>
        <fullName evidence="14">Predicted protein</fullName>
    </submittedName>
</protein>
<feature type="binding site" evidence="8">
    <location>
        <position position="1143"/>
    </location>
    <ligand>
        <name>ATP</name>
        <dbReference type="ChEBI" id="CHEBI:30616"/>
    </ligand>
</feature>
<dbReference type="GO" id="GO:0005524">
    <property type="term" value="F:ATP binding"/>
    <property type="evidence" value="ECO:0007669"/>
    <property type="project" value="UniProtKB-UniRule"/>
</dbReference>
<dbReference type="Gene3D" id="1.10.510.10">
    <property type="entry name" value="Transferase(Phosphotransferase) domain 1"/>
    <property type="match status" value="1"/>
</dbReference>
<dbReference type="InterPro" id="IPR017441">
    <property type="entry name" value="Protein_kinase_ATP_BS"/>
</dbReference>
<name>D2VYK3_NAEGR</name>
<keyword evidence="1 6" id="KW-0245">EGF-like domain</keyword>
<keyword evidence="2" id="KW-0677">Repeat</keyword>
<evidence type="ECO:0000313" key="15">
    <source>
        <dbReference type="Proteomes" id="UP000006671"/>
    </source>
</evidence>
<feature type="signal peptide" evidence="11">
    <location>
        <begin position="1"/>
        <end position="22"/>
    </location>
</feature>
<evidence type="ECO:0000256" key="11">
    <source>
        <dbReference type="SAM" id="SignalP"/>
    </source>
</evidence>
<dbReference type="EMBL" id="GG738911">
    <property type="protein sequence ID" value="EFC38129.1"/>
    <property type="molecule type" value="Genomic_DNA"/>
</dbReference>
<evidence type="ECO:0000259" key="12">
    <source>
        <dbReference type="PROSITE" id="PS50011"/>
    </source>
</evidence>
<dbReference type="GO" id="GO:0004672">
    <property type="term" value="F:protein kinase activity"/>
    <property type="evidence" value="ECO:0007669"/>
    <property type="project" value="InterPro"/>
</dbReference>
<evidence type="ECO:0000256" key="4">
    <source>
        <dbReference type="ARBA" id="ARBA00022840"/>
    </source>
</evidence>
<organism evidence="15">
    <name type="scientific">Naegleria gruberi</name>
    <name type="common">Amoeba</name>
    <dbReference type="NCBI Taxonomy" id="5762"/>
    <lineage>
        <taxon>Eukaryota</taxon>
        <taxon>Discoba</taxon>
        <taxon>Heterolobosea</taxon>
        <taxon>Tetramitia</taxon>
        <taxon>Eutetramitia</taxon>
        <taxon>Vahlkampfiidae</taxon>
        <taxon>Naegleria</taxon>
    </lineage>
</organism>
<dbReference type="InParanoid" id="D2VYK3"/>
<feature type="domain" description="EGF-like" evidence="13">
    <location>
        <begin position="950"/>
        <end position="991"/>
    </location>
</feature>
<keyword evidence="15" id="KW-1185">Reference proteome</keyword>
<dbReference type="VEuPathDB" id="AmoebaDB:NAEGRDRAFT_74151"/>
<reference evidence="14 15" key="1">
    <citation type="journal article" date="2010" name="Cell">
        <title>The genome of Naegleria gruberi illuminates early eukaryotic versatility.</title>
        <authorList>
            <person name="Fritz-Laylin L.K."/>
            <person name="Prochnik S.E."/>
            <person name="Ginger M.L."/>
            <person name="Dacks J.B."/>
            <person name="Carpenter M.L."/>
            <person name="Field M.C."/>
            <person name="Kuo A."/>
            <person name="Paredez A."/>
            <person name="Chapman J."/>
            <person name="Pham J."/>
            <person name="Shu S."/>
            <person name="Neupane R."/>
            <person name="Cipriano M."/>
            <person name="Mancuso J."/>
            <person name="Tu H."/>
            <person name="Salamov A."/>
            <person name="Lindquist E."/>
            <person name="Shapiro H."/>
            <person name="Lucas S."/>
            <person name="Grigoriev I.V."/>
            <person name="Cande W.Z."/>
            <person name="Fulton C."/>
            <person name="Rokhsar D.S."/>
            <person name="Dawson S.C."/>
        </authorList>
    </citation>
    <scope>NUCLEOTIDE SEQUENCE [LARGE SCALE GENOMIC DNA]</scope>
    <source>
        <strain evidence="14 15">NEG-M</strain>
    </source>
</reference>
<keyword evidence="10" id="KW-1133">Transmembrane helix</keyword>
<dbReference type="OMA" id="NCETTIC"/>
<feature type="domain" description="EGF-like" evidence="13">
    <location>
        <begin position="869"/>
        <end position="903"/>
    </location>
</feature>
<evidence type="ECO:0000256" key="7">
    <source>
        <dbReference type="PROSITE-ProRule" id="PRU00504"/>
    </source>
</evidence>
<evidence type="ECO:0000256" key="1">
    <source>
        <dbReference type="ARBA" id="ARBA00022536"/>
    </source>
</evidence>
<evidence type="ECO:0000256" key="2">
    <source>
        <dbReference type="ARBA" id="ARBA00022737"/>
    </source>
</evidence>
<evidence type="ECO:0000256" key="8">
    <source>
        <dbReference type="PROSITE-ProRule" id="PRU10141"/>
    </source>
</evidence>
<dbReference type="PROSITE" id="PS00108">
    <property type="entry name" value="PROTEIN_KINASE_ST"/>
    <property type="match status" value="1"/>
</dbReference>
<dbReference type="InterPro" id="IPR001258">
    <property type="entry name" value="NHL_repeat"/>
</dbReference>
<dbReference type="SUPFAM" id="SSF63825">
    <property type="entry name" value="YWTD domain"/>
    <property type="match status" value="1"/>
</dbReference>
<keyword evidence="5 6" id="KW-1015">Disulfide bond</keyword>
<dbReference type="Gene3D" id="3.30.200.20">
    <property type="entry name" value="Phosphorylase Kinase, domain 1"/>
    <property type="match status" value="1"/>
</dbReference>
<dbReference type="SUPFAM" id="SSF101898">
    <property type="entry name" value="NHL repeat"/>
    <property type="match status" value="2"/>
</dbReference>
<feature type="disulfide bond" evidence="6">
    <location>
        <begin position="981"/>
        <end position="990"/>
    </location>
</feature>
<dbReference type="KEGG" id="ngr:NAEGRDRAFT_74151"/>
<dbReference type="SMART" id="SM00220">
    <property type="entry name" value="S_TKc"/>
    <property type="match status" value="1"/>
</dbReference>
<feature type="transmembrane region" description="Helical" evidence="10">
    <location>
        <begin position="1171"/>
        <end position="1194"/>
    </location>
</feature>
<feature type="domain" description="Protein kinase" evidence="12">
    <location>
        <begin position="1114"/>
        <end position="1393"/>
    </location>
</feature>
<dbReference type="Pfam" id="PF07974">
    <property type="entry name" value="EGF_2"/>
    <property type="match status" value="1"/>
</dbReference>
<dbReference type="PANTHER" id="PTHR11219:SF70">
    <property type="entry name" value="EGF-LIKE DOMAIN-CONTAINING PROTEIN"/>
    <property type="match status" value="1"/>
</dbReference>
<feature type="repeat" description="NHL" evidence="7">
    <location>
        <begin position="610"/>
        <end position="653"/>
    </location>
</feature>
<feature type="chain" id="PRO_5003038038" evidence="11">
    <location>
        <begin position="23"/>
        <end position="1395"/>
    </location>
</feature>
<evidence type="ECO:0000256" key="5">
    <source>
        <dbReference type="ARBA" id="ARBA00023157"/>
    </source>
</evidence>
<dbReference type="Gene3D" id="2.120.10.30">
    <property type="entry name" value="TolB, C-terminal domain"/>
    <property type="match status" value="3"/>
</dbReference>
<evidence type="ECO:0000256" key="6">
    <source>
        <dbReference type="PROSITE-ProRule" id="PRU00076"/>
    </source>
</evidence>
<dbReference type="SMART" id="SM00181">
    <property type="entry name" value="EGF"/>
    <property type="match status" value="6"/>
</dbReference>
<dbReference type="RefSeq" id="XP_002670873.1">
    <property type="nucleotide sequence ID" value="XM_002670827.1"/>
</dbReference>
<dbReference type="eggNOG" id="KOG1225">
    <property type="taxonomic scope" value="Eukaryota"/>
</dbReference>
<dbReference type="InterPro" id="IPR008271">
    <property type="entry name" value="Ser/Thr_kinase_AS"/>
</dbReference>
<feature type="compositionally biased region" description="Low complexity" evidence="9">
    <location>
        <begin position="1085"/>
        <end position="1099"/>
    </location>
</feature>
<dbReference type="CDD" id="cd00180">
    <property type="entry name" value="PKc"/>
    <property type="match status" value="1"/>
</dbReference>
<feature type="disulfide bond" evidence="6">
    <location>
        <begin position="893"/>
        <end position="902"/>
    </location>
</feature>
<keyword evidence="11" id="KW-0732">Signal</keyword>
<dbReference type="InterPro" id="IPR011042">
    <property type="entry name" value="6-blade_b-propeller_TolB-like"/>
</dbReference>
<gene>
    <name evidence="14" type="ORF">NAEGRDRAFT_74151</name>
</gene>
<comment type="caution">
    <text evidence="6">Lacks conserved residue(s) required for the propagation of feature annotation.</text>
</comment>
<feature type="region of interest" description="Disordered" evidence="9">
    <location>
        <begin position="1073"/>
        <end position="1099"/>
    </location>
</feature>
<feature type="transmembrane region" description="Helical" evidence="10">
    <location>
        <begin position="1000"/>
        <end position="1025"/>
    </location>
</feature>
<dbReference type="PROSITE" id="PS50011">
    <property type="entry name" value="PROTEIN_KINASE_DOM"/>
    <property type="match status" value="1"/>
</dbReference>
<dbReference type="InterPro" id="IPR013111">
    <property type="entry name" value="EGF_extracell"/>
</dbReference>
<keyword evidence="4 8" id="KW-0067">ATP-binding</keyword>
<evidence type="ECO:0000256" key="3">
    <source>
        <dbReference type="ARBA" id="ARBA00022741"/>
    </source>
</evidence>
<keyword evidence="10" id="KW-0472">Membrane</keyword>
<dbReference type="SUPFAM" id="SSF57196">
    <property type="entry name" value="EGF/Laminin"/>
    <property type="match status" value="1"/>
</dbReference>
<dbReference type="InterPro" id="IPR011009">
    <property type="entry name" value="Kinase-like_dom_sf"/>
</dbReference>
<accession>D2VYK3</accession>
<proteinExistence type="predicted"/>
<dbReference type="PROSITE" id="PS01186">
    <property type="entry name" value="EGF_2"/>
    <property type="match status" value="2"/>
</dbReference>
<dbReference type="Pfam" id="PF00069">
    <property type="entry name" value="Pkinase"/>
    <property type="match status" value="1"/>
</dbReference>
<dbReference type="InterPro" id="IPR000719">
    <property type="entry name" value="Prot_kinase_dom"/>
</dbReference>
<evidence type="ECO:0000256" key="10">
    <source>
        <dbReference type="SAM" id="Phobius"/>
    </source>
</evidence>
<evidence type="ECO:0000313" key="14">
    <source>
        <dbReference type="EMBL" id="EFC38129.1"/>
    </source>
</evidence>
<dbReference type="PANTHER" id="PTHR11219">
    <property type="entry name" value="TENEURIN AND N-ACETYLGLUCOSAMINE-1-PHOSPHODIESTER ALPHA-N-ACETYLGLUCOSAMINIDASE"/>
    <property type="match status" value="1"/>
</dbReference>
<dbReference type="PROSITE" id="PS50026">
    <property type="entry name" value="EGF_3"/>
    <property type="match status" value="2"/>
</dbReference>
<evidence type="ECO:0000259" key="13">
    <source>
        <dbReference type="PROSITE" id="PS50026"/>
    </source>
</evidence>
<dbReference type="eggNOG" id="KOG0594">
    <property type="taxonomic scope" value="Eukaryota"/>
</dbReference>
<dbReference type="InterPro" id="IPR051216">
    <property type="entry name" value="Teneurin"/>
</dbReference>
<dbReference type="PROSITE" id="PS00022">
    <property type="entry name" value="EGF_1"/>
    <property type="match status" value="3"/>
</dbReference>
<dbReference type="Pfam" id="PF25021">
    <property type="entry name" value="TEN_NHL"/>
    <property type="match status" value="1"/>
</dbReference>
<dbReference type="PROSITE" id="PS51125">
    <property type="entry name" value="NHL"/>
    <property type="match status" value="1"/>
</dbReference>
<dbReference type="GeneID" id="8857967"/>
<dbReference type="InterPro" id="IPR056822">
    <property type="entry name" value="TEN_NHL"/>
</dbReference>
<dbReference type="SUPFAM" id="SSF56112">
    <property type="entry name" value="Protein kinase-like (PK-like)"/>
    <property type="match status" value="1"/>
</dbReference>
<keyword evidence="3 8" id="KW-0547">Nucleotide-binding</keyword>
<evidence type="ECO:0000256" key="9">
    <source>
        <dbReference type="SAM" id="MobiDB-lite"/>
    </source>
</evidence>
<keyword evidence="10" id="KW-0812">Transmembrane</keyword>
<dbReference type="PROSITE" id="PS00107">
    <property type="entry name" value="PROTEIN_KINASE_ATP"/>
    <property type="match status" value="1"/>
</dbReference>
<dbReference type="Proteomes" id="UP000006671">
    <property type="component" value="Unassembled WGS sequence"/>
</dbReference>